<name>A0ABT5HXQ2_9CAUL</name>
<dbReference type="CDD" id="cd01948">
    <property type="entry name" value="EAL"/>
    <property type="match status" value="1"/>
</dbReference>
<keyword evidence="3" id="KW-1185">Reference proteome</keyword>
<accession>A0ABT5HXQ2</accession>
<dbReference type="InterPro" id="IPR001633">
    <property type="entry name" value="EAL_dom"/>
</dbReference>
<dbReference type="EMBL" id="JAQQKX010000016">
    <property type="protein sequence ID" value="MDC7684856.1"/>
    <property type="molecule type" value="Genomic_DNA"/>
</dbReference>
<feature type="domain" description="EAL" evidence="1">
    <location>
        <begin position="305"/>
        <end position="550"/>
    </location>
</feature>
<dbReference type="Proteomes" id="UP001214854">
    <property type="component" value="Unassembled WGS sequence"/>
</dbReference>
<dbReference type="PROSITE" id="PS50883">
    <property type="entry name" value="EAL"/>
    <property type="match status" value="1"/>
</dbReference>
<evidence type="ECO:0000259" key="1">
    <source>
        <dbReference type="PROSITE" id="PS50883"/>
    </source>
</evidence>
<dbReference type="PANTHER" id="PTHR33121:SF79">
    <property type="entry name" value="CYCLIC DI-GMP PHOSPHODIESTERASE PDED-RELATED"/>
    <property type="match status" value="1"/>
</dbReference>
<dbReference type="SMART" id="SM00052">
    <property type="entry name" value="EAL"/>
    <property type="match status" value="1"/>
</dbReference>
<gene>
    <name evidence="2" type="ORF">PQU92_16345</name>
</gene>
<reference evidence="2 3" key="1">
    <citation type="submission" date="2023-01" db="EMBL/GenBank/DDBJ databases">
        <title>Novel species of the genus Asticcacaulis isolated from rivers.</title>
        <authorList>
            <person name="Lu H."/>
        </authorList>
    </citation>
    <scope>NUCLEOTIDE SEQUENCE [LARGE SCALE GENOMIC DNA]</scope>
    <source>
        <strain evidence="2 3">BYS171W</strain>
    </source>
</reference>
<organism evidence="2 3">
    <name type="scientific">Asticcacaulis aquaticus</name>
    <dbReference type="NCBI Taxonomy" id="2984212"/>
    <lineage>
        <taxon>Bacteria</taxon>
        <taxon>Pseudomonadati</taxon>
        <taxon>Pseudomonadota</taxon>
        <taxon>Alphaproteobacteria</taxon>
        <taxon>Caulobacterales</taxon>
        <taxon>Caulobacteraceae</taxon>
        <taxon>Asticcacaulis</taxon>
    </lineage>
</organism>
<comment type="caution">
    <text evidence="2">The sequence shown here is derived from an EMBL/GenBank/DDBJ whole genome shotgun (WGS) entry which is preliminary data.</text>
</comment>
<dbReference type="InterPro" id="IPR050706">
    <property type="entry name" value="Cyclic-di-GMP_PDE-like"/>
</dbReference>
<evidence type="ECO:0000313" key="3">
    <source>
        <dbReference type="Proteomes" id="UP001214854"/>
    </source>
</evidence>
<dbReference type="InterPro" id="IPR035919">
    <property type="entry name" value="EAL_sf"/>
</dbReference>
<dbReference type="Gene3D" id="3.20.20.450">
    <property type="entry name" value="EAL domain"/>
    <property type="match status" value="1"/>
</dbReference>
<dbReference type="RefSeq" id="WP_272749327.1">
    <property type="nucleotide sequence ID" value="NZ_JAQQKX010000016.1"/>
</dbReference>
<evidence type="ECO:0000313" key="2">
    <source>
        <dbReference type="EMBL" id="MDC7684856.1"/>
    </source>
</evidence>
<dbReference type="PANTHER" id="PTHR33121">
    <property type="entry name" value="CYCLIC DI-GMP PHOSPHODIESTERASE PDEF"/>
    <property type="match status" value="1"/>
</dbReference>
<dbReference type="SUPFAM" id="SSF141868">
    <property type="entry name" value="EAL domain-like"/>
    <property type="match status" value="1"/>
</dbReference>
<sequence>MPHRAEDYKAQRDRYIAFSLAAADLLIEVDGQERILRTVGATNALLSGTAQNLKNKPVTELFPVSERLLISRLLKRAREIGRLDPATVKLQPEDRKAMQVNLGACYLPGPDGATGYTYITVTVLSDTLTKGLPARDDVSGLISMGDFQHMAAKQIKPTDPDSGAAMLREMQLIRLNGLSGAMENLPQSRSEQLMGEIGALLRASSGPSGLAAQLGDDEFGILAAPDADGTAEAQLNADIGQALSKAGIRDGAVSPSVVTLSLDTAHLDEESVARALSYVMDNFTKNAAVDARGLQASLNAAMTAAVDQYAKVKAVLAAGQFNLHFQPVVDLKTRDVQHYEALLRFTGGMDAFDTVRFSEQVGLAMEFDLAVCAKGMEALQRYPAESIAVNLSGLSVQDAQFRDRLSAMLRNAPSLRGRLMFELTESHLVENLDDAANFLADVRRRGFKICLDDFGSGAAAYNYLRRFDVDFIKIDGPFLKTALTHPRQRALIHSISVLSQELKCVCIGEMIENEDIARLALDLGISHGQGWLFGKPAETITPRANAIAHAIARRKGTKECWS</sequence>
<proteinExistence type="predicted"/>
<protein>
    <submittedName>
        <fullName evidence="2">EAL domain-containing protein</fullName>
    </submittedName>
</protein>
<dbReference type="Pfam" id="PF00563">
    <property type="entry name" value="EAL"/>
    <property type="match status" value="1"/>
</dbReference>